<evidence type="ECO:0000313" key="1">
    <source>
        <dbReference type="EMBL" id="GGN43094.1"/>
    </source>
</evidence>
<dbReference type="Proteomes" id="UP000605099">
    <property type="component" value="Unassembled WGS sequence"/>
</dbReference>
<keyword evidence="1" id="KW-0540">Nuclease</keyword>
<reference evidence="2" key="1">
    <citation type="journal article" date="2019" name="Int. J. Syst. Evol. Microbiol.">
        <title>The Global Catalogue of Microorganisms (GCM) 10K type strain sequencing project: providing services to taxonomists for standard genome sequencing and annotation.</title>
        <authorList>
            <consortium name="The Broad Institute Genomics Platform"/>
            <consortium name="The Broad Institute Genome Sequencing Center for Infectious Disease"/>
            <person name="Wu L."/>
            <person name="Ma J."/>
        </authorList>
    </citation>
    <scope>NUCLEOTIDE SEQUENCE [LARGE SCALE GENOMIC DNA]</scope>
    <source>
        <strain evidence="2">CGMCC 1.6784</strain>
    </source>
</reference>
<proteinExistence type="predicted"/>
<gene>
    <name evidence="1" type="ORF">GCM10011349_06830</name>
</gene>
<dbReference type="Gene3D" id="1.10.340.30">
    <property type="entry name" value="Hypothetical protein, domain 2"/>
    <property type="match status" value="1"/>
</dbReference>
<dbReference type="EMBL" id="BMLK01000003">
    <property type="protein sequence ID" value="GGN43094.1"/>
    <property type="molecule type" value="Genomic_DNA"/>
</dbReference>
<protein>
    <submittedName>
        <fullName evidence="1">Endonuclease</fullName>
    </submittedName>
</protein>
<keyword evidence="1" id="KW-0378">Hydrolase</keyword>
<name>A0ABQ2JDI2_9SPHN</name>
<dbReference type="GO" id="GO:0004519">
    <property type="term" value="F:endonuclease activity"/>
    <property type="evidence" value="ECO:0007669"/>
    <property type="project" value="UniProtKB-KW"/>
</dbReference>
<organism evidence="1 2">
    <name type="scientific">Novosphingobium indicum</name>
    <dbReference type="NCBI Taxonomy" id="462949"/>
    <lineage>
        <taxon>Bacteria</taxon>
        <taxon>Pseudomonadati</taxon>
        <taxon>Pseudomonadota</taxon>
        <taxon>Alphaproteobacteria</taxon>
        <taxon>Sphingomonadales</taxon>
        <taxon>Sphingomonadaceae</taxon>
        <taxon>Novosphingobium</taxon>
    </lineage>
</organism>
<keyword evidence="2" id="KW-1185">Reference proteome</keyword>
<accession>A0ABQ2JDI2</accession>
<dbReference type="RefSeq" id="WP_188818288.1">
    <property type="nucleotide sequence ID" value="NZ_BMLK01000003.1"/>
</dbReference>
<evidence type="ECO:0000313" key="2">
    <source>
        <dbReference type="Proteomes" id="UP000605099"/>
    </source>
</evidence>
<keyword evidence="1" id="KW-0255">Endonuclease</keyword>
<comment type="caution">
    <text evidence="1">The sequence shown here is derived from an EMBL/GenBank/DDBJ whole genome shotgun (WGS) entry which is preliminary data.</text>
</comment>
<dbReference type="InterPro" id="IPR011257">
    <property type="entry name" value="DNA_glycosylase"/>
</dbReference>
<dbReference type="SUPFAM" id="SSF48150">
    <property type="entry name" value="DNA-glycosylase"/>
    <property type="match status" value="1"/>
</dbReference>
<sequence length="217" mass="24076">MASKKDRARRLIADHGTTYAEEIGIALHRNEPMPLFQWLVACLLFSARISARQAIEAARALNEAGLTTVDHMCDASWEERVKVLNEHGYARFDESTSTKLAKTSALLKERYRGDLRKLREAADGDGARIFDLLQEFNGIGPLGAEIFAREAQAVWDEWQPFADRKALDVAREIGLGDDAEELADLVGPSDLPALLTALVRADLAGCEHEYARARQIS</sequence>